<comment type="caution">
    <text evidence="2">The sequence shown here is derived from an EMBL/GenBank/DDBJ whole genome shotgun (WGS) entry which is preliminary data.</text>
</comment>
<protein>
    <submittedName>
        <fullName evidence="2">Uncharacterized protein</fullName>
    </submittedName>
</protein>
<proteinExistence type="predicted"/>
<gene>
    <name evidence="2" type="ORF">A3G52_04615</name>
</gene>
<organism evidence="2 3">
    <name type="scientific">Candidatus Taylorbacteria bacterium RIFCSPLOWO2_12_FULL_43_20</name>
    <dbReference type="NCBI Taxonomy" id="1802332"/>
    <lineage>
        <taxon>Bacteria</taxon>
        <taxon>Candidatus Tayloriibacteriota</taxon>
    </lineage>
</organism>
<accession>A0A1G2P290</accession>
<feature type="transmembrane region" description="Helical" evidence="1">
    <location>
        <begin position="20"/>
        <end position="42"/>
    </location>
</feature>
<keyword evidence="1" id="KW-0812">Transmembrane</keyword>
<dbReference type="Proteomes" id="UP000177269">
    <property type="component" value="Unassembled WGS sequence"/>
</dbReference>
<evidence type="ECO:0000313" key="2">
    <source>
        <dbReference type="EMBL" id="OHA42465.1"/>
    </source>
</evidence>
<sequence>MIRFVHKRHIHREQNSKKIIIFYSASDIFLGVALLALVTFFINDYLSHSLPGLDRNDYSFEKEFNAPEGLYLD</sequence>
<dbReference type="EMBL" id="MHSK01000011">
    <property type="protein sequence ID" value="OHA42465.1"/>
    <property type="molecule type" value="Genomic_DNA"/>
</dbReference>
<reference evidence="2 3" key="1">
    <citation type="journal article" date="2016" name="Nat. Commun.">
        <title>Thousands of microbial genomes shed light on interconnected biogeochemical processes in an aquifer system.</title>
        <authorList>
            <person name="Anantharaman K."/>
            <person name="Brown C.T."/>
            <person name="Hug L.A."/>
            <person name="Sharon I."/>
            <person name="Castelle C.J."/>
            <person name="Probst A.J."/>
            <person name="Thomas B.C."/>
            <person name="Singh A."/>
            <person name="Wilkins M.J."/>
            <person name="Karaoz U."/>
            <person name="Brodie E.L."/>
            <person name="Williams K.H."/>
            <person name="Hubbard S.S."/>
            <person name="Banfield J.F."/>
        </authorList>
    </citation>
    <scope>NUCLEOTIDE SEQUENCE [LARGE SCALE GENOMIC DNA]</scope>
</reference>
<keyword evidence="1" id="KW-0472">Membrane</keyword>
<name>A0A1G2P290_9BACT</name>
<evidence type="ECO:0000256" key="1">
    <source>
        <dbReference type="SAM" id="Phobius"/>
    </source>
</evidence>
<keyword evidence="1" id="KW-1133">Transmembrane helix</keyword>
<evidence type="ECO:0000313" key="3">
    <source>
        <dbReference type="Proteomes" id="UP000177269"/>
    </source>
</evidence>
<dbReference type="AlphaFoldDB" id="A0A1G2P290"/>